<reference evidence="4" key="2">
    <citation type="submission" date="2025-08" db="UniProtKB">
        <authorList>
            <consortium name="RefSeq"/>
        </authorList>
    </citation>
    <scope>IDENTIFICATION</scope>
    <source>
        <strain evidence="4">S238N-H82</strain>
        <tissue evidence="4">Testes</tissue>
    </source>
</reference>
<dbReference type="Proteomes" id="UP000001554">
    <property type="component" value="Chromosome 2"/>
</dbReference>
<keyword evidence="3" id="KW-1185">Reference proteome</keyword>
<feature type="transmembrane region" description="Helical" evidence="1">
    <location>
        <begin position="213"/>
        <end position="235"/>
    </location>
</feature>
<dbReference type="Gene3D" id="3.40.50.10140">
    <property type="entry name" value="Toll/interleukin-1 receptor homology (TIR) domain"/>
    <property type="match status" value="1"/>
</dbReference>
<evidence type="ECO:0000313" key="3">
    <source>
        <dbReference type="Proteomes" id="UP000001554"/>
    </source>
</evidence>
<gene>
    <name evidence="4" type="primary">LOC118409951</name>
</gene>
<reference evidence="3" key="1">
    <citation type="journal article" date="2020" name="Nat. Ecol. Evol.">
        <title>Deeply conserved synteny resolves early events in vertebrate evolution.</title>
        <authorList>
            <person name="Simakov O."/>
            <person name="Marletaz F."/>
            <person name="Yue J.X."/>
            <person name="O'Connell B."/>
            <person name="Jenkins J."/>
            <person name="Brandt A."/>
            <person name="Calef R."/>
            <person name="Tung C.H."/>
            <person name="Huang T.K."/>
            <person name="Schmutz J."/>
            <person name="Satoh N."/>
            <person name="Yu J.K."/>
            <person name="Putnam N.H."/>
            <person name="Green R.E."/>
            <person name="Rokhsar D.S."/>
        </authorList>
    </citation>
    <scope>NUCLEOTIDE SEQUENCE [LARGE SCALE GENOMIC DNA]</scope>
    <source>
        <strain evidence="3">S238N-H82</strain>
    </source>
</reference>
<sequence length="249" mass="28178">MNVCYCGTVLIKCDDSEHEWDVFISCHPKQLPYVVDVLTKALENIGQKVYLYERDSEPGTAIADNIFNAAMSSRKTAVCFSEDYLHSEWNLYEAMVAQGVKPSGGRMVPIQLLPCQIPQKYQLVCQLNCTDRLHRRFFWRKLLGALDIPDSSDIADQLNVVYPDGCLDMILRTHMPDIIPNPLPRSECEALRQNPRDNAGPLPVDHQEQMAHLLAAVVFAIIVLLNTICTTMAVLDAEHYLHNYGCPWC</sequence>
<dbReference type="GeneID" id="118409951"/>
<keyword evidence="1" id="KW-0472">Membrane</keyword>
<dbReference type="PROSITE" id="PS50104">
    <property type="entry name" value="TIR"/>
    <property type="match status" value="1"/>
</dbReference>
<dbReference type="Pfam" id="PF13676">
    <property type="entry name" value="TIR_2"/>
    <property type="match status" value="1"/>
</dbReference>
<dbReference type="SUPFAM" id="SSF52200">
    <property type="entry name" value="Toll/Interleukin receptor TIR domain"/>
    <property type="match status" value="1"/>
</dbReference>
<dbReference type="PANTHER" id="PTHR16253">
    <property type="entry name" value="TETRATRICOPEPTIDE REPEAT PROTEIN 22"/>
    <property type="match status" value="1"/>
</dbReference>
<name>A0A9J7KNJ4_BRAFL</name>
<keyword evidence="1" id="KW-1133">Transmembrane helix</keyword>
<dbReference type="InterPro" id="IPR042342">
    <property type="entry name" value="TTC22"/>
</dbReference>
<feature type="domain" description="TIR" evidence="2">
    <location>
        <begin position="18"/>
        <end position="146"/>
    </location>
</feature>
<dbReference type="AlphaFoldDB" id="A0A9J7KNJ4"/>
<organism evidence="3 4">
    <name type="scientific">Branchiostoma floridae</name>
    <name type="common">Florida lancelet</name>
    <name type="synonym">Amphioxus</name>
    <dbReference type="NCBI Taxonomy" id="7739"/>
    <lineage>
        <taxon>Eukaryota</taxon>
        <taxon>Metazoa</taxon>
        <taxon>Chordata</taxon>
        <taxon>Cephalochordata</taxon>
        <taxon>Leptocardii</taxon>
        <taxon>Amphioxiformes</taxon>
        <taxon>Branchiostomatidae</taxon>
        <taxon>Branchiostoma</taxon>
    </lineage>
</organism>
<dbReference type="RefSeq" id="XP_035667258.1">
    <property type="nucleotide sequence ID" value="XM_035811365.1"/>
</dbReference>
<dbReference type="InterPro" id="IPR035897">
    <property type="entry name" value="Toll_tir_struct_dom_sf"/>
</dbReference>
<accession>A0A9J7KNJ4</accession>
<proteinExistence type="predicted"/>
<dbReference type="OMA" id="VAYPEGC"/>
<evidence type="ECO:0000259" key="2">
    <source>
        <dbReference type="PROSITE" id="PS50104"/>
    </source>
</evidence>
<evidence type="ECO:0000313" key="4">
    <source>
        <dbReference type="RefSeq" id="XP_035667258.1"/>
    </source>
</evidence>
<protein>
    <submittedName>
        <fullName evidence="4">Uncharacterized protein LOC118409951 isoform X1</fullName>
    </submittedName>
</protein>
<dbReference type="SMART" id="SM00255">
    <property type="entry name" value="TIR"/>
    <property type="match status" value="1"/>
</dbReference>
<dbReference type="PANTHER" id="PTHR16253:SF0">
    <property type="entry name" value="TETRATRICOPEPTIDE REPEAT PROTEIN 22"/>
    <property type="match status" value="1"/>
</dbReference>
<dbReference type="GO" id="GO:0007165">
    <property type="term" value="P:signal transduction"/>
    <property type="evidence" value="ECO:0007669"/>
    <property type="project" value="InterPro"/>
</dbReference>
<keyword evidence="1" id="KW-0812">Transmembrane</keyword>
<evidence type="ECO:0000256" key="1">
    <source>
        <dbReference type="SAM" id="Phobius"/>
    </source>
</evidence>
<dbReference type="OrthoDB" id="1421090at2759"/>
<dbReference type="KEGG" id="bfo:118409951"/>
<dbReference type="InterPro" id="IPR000157">
    <property type="entry name" value="TIR_dom"/>
</dbReference>